<evidence type="ECO:0000313" key="2">
    <source>
        <dbReference type="EMBL" id="KAF7505071.1"/>
    </source>
</evidence>
<sequence length="246" mass="27808">MGVERWTANQDDSLLRLRTEFDKLTWREFAEIYKDRSRGPARTPQSLCKRFKRVSKKNHQHAERERKMTSQTTFSNPGPYGPVKSEWSMLQEGRLPKPAVEPLSTMSKDGQEHVTASAHGCRTARHKPQGTWWTGLAWPVSFDHRVQKKHSSNLCHLSHSYAVSAPRQSAEVHLRRIPPLEMHSRSNLDTTPFSPWSSCTSFTMSTAPMPSPVHGASAPAVRALRRLAQPYGGTECGTRHADKEEG</sequence>
<proteinExistence type="predicted"/>
<gene>
    <name evidence="2" type="ORF">GJ744_001290</name>
</gene>
<protein>
    <submittedName>
        <fullName evidence="2">Uncharacterized protein</fullName>
    </submittedName>
</protein>
<accession>A0A8H7ADF4</accession>
<name>A0A8H7ADF4_9EURO</name>
<dbReference type="EMBL" id="JAACFV010000119">
    <property type="protein sequence ID" value="KAF7505071.1"/>
    <property type="molecule type" value="Genomic_DNA"/>
</dbReference>
<comment type="caution">
    <text evidence="2">The sequence shown here is derived from an EMBL/GenBank/DDBJ whole genome shotgun (WGS) entry which is preliminary data.</text>
</comment>
<dbReference type="Proteomes" id="UP000606974">
    <property type="component" value="Unassembled WGS sequence"/>
</dbReference>
<organism evidence="2 3">
    <name type="scientific">Endocarpon pusillum</name>
    <dbReference type="NCBI Taxonomy" id="364733"/>
    <lineage>
        <taxon>Eukaryota</taxon>
        <taxon>Fungi</taxon>
        <taxon>Dikarya</taxon>
        <taxon>Ascomycota</taxon>
        <taxon>Pezizomycotina</taxon>
        <taxon>Eurotiomycetes</taxon>
        <taxon>Chaetothyriomycetidae</taxon>
        <taxon>Verrucariales</taxon>
        <taxon>Verrucariaceae</taxon>
        <taxon>Endocarpon</taxon>
    </lineage>
</organism>
<evidence type="ECO:0000313" key="3">
    <source>
        <dbReference type="Proteomes" id="UP000606974"/>
    </source>
</evidence>
<feature type="region of interest" description="Disordered" evidence="1">
    <location>
        <begin position="53"/>
        <end position="80"/>
    </location>
</feature>
<evidence type="ECO:0000256" key="1">
    <source>
        <dbReference type="SAM" id="MobiDB-lite"/>
    </source>
</evidence>
<keyword evidence="3" id="KW-1185">Reference proteome</keyword>
<dbReference type="AlphaFoldDB" id="A0A8H7ADF4"/>
<reference evidence="2" key="1">
    <citation type="submission" date="2020-02" db="EMBL/GenBank/DDBJ databases">
        <authorList>
            <person name="Palmer J.M."/>
        </authorList>
    </citation>
    <scope>NUCLEOTIDE SEQUENCE</scope>
    <source>
        <strain evidence="2">EPUS1.4</strain>
        <tissue evidence="2">Thallus</tissue>
    </source>
</reference>